<sequence>MRAEVANFNILVKIRSNFAWFLVAVVVVLYYSMMLLIGLAPEFLGLKIGDFPVSLGILMGIFIIISCVTLTWLYTYVANTFLDKEFGEAIKRLEKADLIDENGKLKGDEI</sequence>
<keyword evidence="1" id="KW-0472">Membrane</keyword>
<proteinExistence type="predicted"/>
<evidence type="ECO:0000256" key="1">
    <source>
        <dbReference type="SAM" id="Phobius"/>
    </source>
</evidence>
<accession>A0A562XFJ3</accession>
<feature type="transmembrane region" description="Helical" evidence="1">
    <location>
        <begin position="51"/>
        <end position="74"/>
    </location>
</feature>
<dbReference type="Pfam" id="PF04341">
    <property type="entry name" value="DUF485"/>
    <property type="match status" value="1"/>
</dbReference>
<comment type="caution">
    <text evidence="2">The sequence shown here is derived from an EMBL/GenBank/DDBJ whole genome shotgun (WGS) entry which is preliminary data.</text>
</comment>
<feature type="transmembrane region" description="Helical" evidence="1">
    <location>
        <begin position="18"/>
        <end position="39"/>
    </location>
</feature>
<keyword evidence="1" id="KW-0812">Transmembrane</keyword>
<reference evidence="2 3" key="1">
    <citation type="submission" date="2019-07" db="EMBL/GenBank/DDBJ databases">
        <title>Rapid identification of Enteric Bacteria from Whole Genome Sequences (WGS) using Average Nucleotide Identity (ANI).</title>
        <authorList>
            <person name="Lane C."/>
        </authorList>
    </citation>
    <scope>NUCLEOTIDE SEQUENCE [LARGE SCALE GENOMIC DNA]</scope>
    <source>
        <strain evidence="2 3">D2411</strain>
    </source>
</reference>
<dbReference type="Proteomes" id="UP000321812">
    <property type="component" value="Unassembled WGS sequence"/>
</dbReference>
<protein>
    <submittedName>
        <fullName evidence="2">DUF485 domain-containing protein</fullName>
    </submittedName>
</protein>
<organism evidence="2 3">
    <name type="scientific">Campylobacter hyointestinalis</name>
    <dbReference type="NCBI Taxonomy" id="198"/>
    <lineage>
        <taxon>Bacteria</taxon>
        <taxon>Pseudomonadati</taxon>
        <taxon>Campylobacterota</taxon>
        <taxon>Epsilonproteobacteria</taxon>
        <taxon>Campylobacterales</taxon>
        <taxon>Campylobacteraceae</taxon>
        <taxon>Campylobacter</taxon>
    </lineage>
</organism>
<dbReference type="GO" id="GO:0005886">
    <property type="term" value="C:plasma membrane"/>
    <property type="evidence" value="ECO:0007669"/>
    <property type="project" value="TreeGrafter"/>
</dbReference>
<dbReference type="InterPro" id="IPR007436">
    <property type="entry name" value="DUF485"/>
</dbReference>
<dbReference type="AlphaFoldDB" id="A0A562XFJ3"/>
<evidence type="ECO:0000313" key="3">
    <source>
        <dbReference type="Proteomes" id="UP000321812"/>
    </source>
</evidence>
<dbReference type="EMBL" id="VOAP01000011">
    <property type="protein sequence ID" value="TWO20887.1"/>
    <property type="molecule type" value="Genomic_DNA"/>
</dbReference>
<dbReference type="InterPro" id="IPR052959">
    <property type="entry name" value="Inner_membrane_assoc"/>
</dbReference>
<gene>
    <name evidence="2" type="ORF">YZ82_03575</name>
</gene>
<evidence type="ECO:0000313" key="2">
    <source>
        <dbReference type="EMBL" id="TWO20887.1"/>
    </source>
</evidence>
<name>A0A562XFJ3_CAMHY</name>
<keyword evidence="1" id="KW-1133">Transmembrane helix</keyword>
<dbReference type="RefSeq" id="WP_147497116.1">
    <property type="nucleotide sequence ID" value="NZ_VOAP01000011.1"/>
</dbReference>
<dbReference type="PANTHER" id="PTHR38598">
    <property type="entry name" value="INNER MEMBRANE PROTEIN YJCH"/>
    <property type="match status" value="1"/>
</dbReference>
<dbReference type="PANTHER" id="PTHR38598:SF1">
    <property type="entry name" value="INNER MEMBRANE PROTEIN YJCH"/>
    <property type="match status" value="1"/>
</dbReference>